<dbReference type="GO" id="GO:0005886">
    <property type="term" value="C:plasma membrane"/>
    <property type="evidence" value="ECO:0007669"/>
    <property type="project" value="UniProtKB-SubCell"/>
</dbReference>
<keyword evidence="3" id="KW-0813">Transport</keyword>
<evidence type="ECO:0000256" key="3">
    <source>
        <dbReference type="ARBA" id="ARBA00022448"/>
    </source>
</evidence>
<dbReference type="AlphaFoldDB" id="B1CAN6"/>
<evidence type="ECO:0000256" key="2">
    <source>
        <dbReference type="ARBA" id="ARBA00009773"/>
    </source>
</evidence>
<dbReference type="GO" id="GO:0055085">
    <property type="term" value="P:transmembrane transport"/>
    <property type="evidence" value="ECO:0007669"/>
    <property type="project" value="TreeGrafter"/>
</dbReference>
<proteinExistence type="inferred from homology"/>
<dbReference type="HOGENOM" id="CLU_031275_2_0_9"/>
<keyword evidence="10" id="KW-1185">Reference proteome</keyword>
<feature type="transmembrane region" description="Helical" evidence="8">
    <location>
        <begin position="202"/>
        <end position="218"/>
    </location>
</feature>
<evidence type="ECO:0000313" key="9">
    <source>
        <dbReference type="EMBL" id="EDS72509.1"/>
    </source>
</evidence>
<sequence length="406" mass="45326">MKKERDTMKKFKNIERKYIEYLVLITLAVCFIIAFYFGIQNLSSFSNKLVGIWNAFYVPLKPVLIGFIIAFFLYQPVDNLYNRINKHSKFKDGTNRVLSSVAVMIIAILIITLIVYIVLPSTITSITSLITSIQDNMGSIESFVTDLTKHPMVVNILNFFNIDITTSSGVNATLVNMLSFAKTWVEGIGTNLVNATMSVGKTVYNVFIAIFLALYMLIDKDTLLRQVSRVSEAVFSERIYGRVSYVLDLMNYMFFKFLSGKAICSLIVGAMGMALAYIFKIKYASLIAFIITITNMIPLFGPIFSVIPCSIFAMISGGPIQGIIMVLIIIFIQQIDQNVLAPKILGDVVGLNGFWVIVSIIFCGSLFGVVGMVIGIPIFAVLKILMGQWLMDRKDENKPPLLTSNK</sequence>
<dbReference type="InterPro" id="IPR002549">
    <property type="entry name" value="AI-2E-like"/>
</dbReference>
<keyword evidence="7 8" id="KW-0472">Membrane</keyword>
<evidence type="ECO:0000256" key="1">
    <source>
        <dbReference type="ARBA" id="ARBA00004651"/>
    </source>
</evidence>
<evidence type="ECO:0000256" key="8">
    <source>
        <dbReference type="SAM" id="Phobius"/>
    </source>
</evidence>
<gene>
    <name evidence="9" type="ORF">ANASTE_02231</name>
</gene>
<protein>
    <recommendedName>
        <fullName evidence="11">ATP synthase F0, A subunit</fullName>
    </recommendedName>
</protein>
<dbReference type="EMBL" id="ABIL02000006">
    <property type="protein sequence ID" value="EDS72509.1"/>
    <property type="molecule type" value="Genomic_DNA"/>
</dbReference>
<feature type="transmembrane region" description="Helical" evidence="8">
    <location>
        <begin position="258"/>
        <end position="279"/>
    </location>
</feature>
<dbReference type="eggNOG" id="COG0628">
    <property type="taxonomic scope" value="Bacteria"/>
</dbReference>
<feature type="transmembrane region" description="Helical" evidence="8">
    <location>
        <begin position="51"/>
        <end position="74"/>
    </location>
</feature>
<reference evidence="9" key="2">
    <citation type="submission" date="2013-08" db="EMBL/GenBank/DDBJ databases">
        <title>Draft genome sequence of Anaerofustis stercorihominis (DSM 17244).</title>
        <authorList>
            <person name="Sudarsanam P."/>
            <person name="Ley R."/>
            <person name="Guruge J."/>
            <person name="Turnbaugh P.J."/>
            <person name="Mahowald M."/>
            <person name="Liep D."/>
            <person name="Gordon J."/>
        </authorList>
    </citation>
    <scope>NUCLEOTIDE SEQUENCE</scope>
    <source>
        <strain evidence="9">DSM 17244</strain>
    </source>
</reference>
<comment type="caution">
    <text evidence="9">The sequence shown here is derived from an EMBL/GenBank/DDBJ whole genome shotgun (WGS) entry which is preliminary data.</text>
</comment>
<keyword evidence="5 8" id="KW-0812">Transmembrane</keyword>
<comment type="similarity">
    <text evidence="2">Belongs to the autoinducer-2 exporter (AI-2E) (TC 2.A.86) family.</text>
</comment>
<evidence type="ECO:0000256" key="5">
    <source>
        <dbReference type="ARBA" id="ARBA00022692"/>
    </source>
</evidence>
<feature type="transmembrane region" description="Helical" evidence="8">
    <location>
        <begin position="285"/>
        <end position="304"/>
    </location>
</feature>
<dbReference type="Proteomes" id="UP000005178">
    <property type="component" value="Unassembled WGS sequence"/>
</dbReference>
<feature type="transmembrane region" description="Helical" evidence="8">
    <location>
        <begin position="311"/>
        <end position="332"/>
    </location>
</feature>
<dbReference type="Pfam" id="PF01594">
    <property type="entry name" value="AI-2E_transport"/>
    <property type="match status" value="1"/>
</dbReference>
<evidence type="ECO:0000256" key="7">
    <source>
        <dbReference type="ARBA" id="ARBA00023136"/>
    </source>
</evidence>
<dbReference type="OrthoDB" id="9793390at2"/>
<dbReference type="PANTHER" id="PTHR21716">
    <property type="entry name" value="TRANSMEMBRANE PROTEIN"/>
    <property type="match status" value="1"/>
</dbReference>
<evidence type="ECO:0008006" key="11">
    <source>
        <dbReference type="Google" id="ProtNLM"/>
    </source>
</evidence>
<feature type="transmembrane region" description="Helical" evidence="8">
    <location>
        <begin position="352"/>
        <end position="385"/>
    </location>
</feature>
<keyword evidence="4" id="KW-1003">Cell membrane</keyword>
<feature type="transmembrane region" description="Helical" evidence="8">
    <location>
        <begin position="95"/>
        <end position="119"/>
    </location>
</feature>
<keyword evidence="6 8" id="KW-1133">Transmembrane helix</keyword>
<feature type="transmembrane region" description="Helical" evidence="8">
    <location>
        <begin position="21"/>
        <end position="39"/>
    </location>
</feature>
<name>B1CAN6_9FIRM</name>
<evidence type="ECO:0000256" key="4">
    <source>
        <dbReference type="ARBA" id="ARBA00022475"/>
    </source>
</evidence>
<accession>B1CAN6</accession>
<evidence type="ECO:0000256" key="6">
    <source>
        <dbReference type="ARBA" id="ARBA00022989"/>
    </source>
</evidence>
<dbReference type="PANTHER" id="PTHR21716:SF53">
    <property type="entry name" value="PERMEASE PERM-RELATED"/>
    <property type="match status" value="1"/>
</dbReference>
<evidence type="ECO:0000313" key="10">
    <source>
        <dbReference type="Proteomes" id="UP000005178"/>
    </source>
</evidence>
<organism evidence="9 10">
    <name type="scientific">Anaerofustis stercorihominis DSM 17244</name>
    <dbReference type="NCBI Taxonomy" id="445971"/>
    <lineage>
        <taxon>Bacteria</taxon>
        <taxon>Bacillati</taxon>
        <taxon>Bacillota</taxon>
        <taxon>Clostridia</taxon>
        <taxon>Eubacteriales</taxon>
        <taxon>Eubacteriaceae</taxon>
        <taxon>Anaerofustis</taxon>
    </lineage>
</organism>
<reference evidence="9" key="1">
    <citation type="submission" date="2008-01" db="EMBL/GenBank/DDBJ databases">
        <authorList>
            <person name="Fulton L."/>
            <person name="Clifton S."/>
            <person name="Fulton B."/>
            <person name="Xu J."/>
            <person name="Minx P."/>
            <person name="Pepin K.H."/>
            <person name="Johnson M."/>
            <person name="Thiruvilangam P."/>
            <person name="Bhonagiri V."/>
            <person name="Nash W.E."/>
            <person name="Mardis E.R."/>
            <person name="Wilson R.K."/>
        </authorList>
    </citation>
    <scope>NUCLEOTIDE SEQUENCE [LARGE SCALE GENOMIC DNA]</scope>
    <source>
        <strain evidence="9">DSM 17244</strain>
    </source>
</reference>
<comment type="subcellular location">
    <subcellularLocation>
        <location evidence="1">Cell membrane</location>
        <topology evidence="1">Multi-pass membrane protein</topology>
    </subcellularLocation>
</comment>